<keyword evidence="10 11" id="KW-0784">Thiamine biosynthesis</keyword>
<dbReference type="HAMAP" id="MF_00228">
    <property type="entry name" value="Thz_kinase"/>
    <property type="match status" value="1"/>
</dbReference>
<name>A0ABR6VHI2_9FIRM</name>
<dbReference type="Pfam" id="PF02110">
    <property type="entry name" value="HK"/>
    <property type="match status" value="1"/>
</dbReference>
<dbReference type="PRINTS" id="PR01099">
    <property type="entry name" value="HYETHTZKNASE"/>
</dbReference>
<keyword evidence="6 11" id="KW-0547">Nucleotide-binding</keyword>
<dbReference type="RefSeq" id="WP_186502229.1">
    <property type="nucleotide sequence ID" value="NZ_JACOGK010000004.1"/>
</dbReference>
<comment type="pathway">
    <text evidence="3 11">Cofactor biosynthesis; thiamine diphosphate biosynthesis; 4-methyl-5-(2-phosphoethyl)-thiazole from 5-(2-hydroxyethyl)-4-methylthiazole: step 1/1.</text>
</comment>
<dbReference type="NCBIfam" id="TIGR00694">
    <property type="entry name" value="thiM"/>
    <property type="match status" value="1"/>
</dbReference>
<comment type="similarity">
    <text evidence="11">Belongs to the Thz kinase family.</text>
</comment>
<feature type="binding site" evidence="11">
    <location>
        <position position="46"/>
    </location>
    <ligand>
        <name>substrate</name>
    </ligand>
</feature>
<accession>A0ABR6VHI2</accession>
<evidence type="ECO:0000256" key="7">
    <source>
        <dbReference type="ARBA" id="ARBA00022777"/>
    </source>
</evidence>
<dbReference type="Proteomes" id="UP000606870">
    <property type="component" value="Unassembled WGS sequence"/>
</dbReference>
<dbReference type="EMBL" id="JACOGK010000004">
    <property type="protein sequence ID" value="MBC3536094.1"/>
    <property type="molecule type" value="Genomic_DNA"/>
</dbReference>
<protein>
    <recommendedName>
        <fullName evidence="11">Hydroxyethylthiazole kinase</fullName>
        <ecNumber evidence="11">2.7.1.50</ecNumber>
    </recommendedName>
    <alternativeName>
        <fullName evidence="11">4-methyl-5-beta-hydroxyethylthiazole kinase</fullName>
        <shortName evidence="11">TH kinase</shortName>
        <shortName evidence="11">Thz kinase</shortName>
    </alternativeName>
</protein>
<evidence type="ECO:0000313" key="12">
    <source>
        <dbReference type="EMBL" id="MBC3536094.1"/>
    </source>
</evidence>
<dbReference type="InterPro" id="IPR000417">
    <property type="entry name" value="Hyethyz_kinase"/>
</dbReference>
<comment type="caution">
    <text evidence="12">The sequence shown here is derived from an EMBL/GenBank/DDBJ whole genome shotgun (WGS) entry which is preliminary data.</text>
</comment>
<evidence type="ECO:0000256" key="8">
    <source>
        <dbReference type="ARBA" id="ARBA00022840"/>
    </source>
</evidence>
<evidence type="ECO:0000256" key="11">
    <source>
        <dbReference type="HAMAP-Rule" id="MF_00228"/>
    </source>
</evidence>
<evidence type="ECO:0000313" key="13">
    <source>
        <dbReference type="Proteomes" id="UP000606870"/>
    </source>
</evidence>
<organism evidence="12 13">
    <name type="scientific">Megasphaera hominis</name>
    <dbReference type="NCBI Taxonomy" id="159836"/>
    <lineage>
        <taxon>Bacteria</taxon>
        <taxon>Bacillati</taxon>
        <taxon>Bacillota</taxon>
        <taxon>Negativicutes</taxon>
        <taxon>Veillonellales</taxon>
        <taxon>Veillonellaceae</taxon>
        <taxon>Megasphaera</taxon>
    </lineage>
</organism>
<dbReference type="PIRSF" id="PIRSF000513">
    <property type="entry name" value="Thz_kinase"/>
    <property type="match status" value="1"/>
</dbReference>
<dbReference type="NCBIfam" id="NF006830">
    <property type="entry name" value="PRK09355.1"/>
    <property type="match status" value="1"/>
</dbReference>
<reference evidence="12 13" key="1">
    <citation type="submission" date="2020-08" db="EMBL/GenBank/DDBJ databases">
        <authorList>
            <person name="Liu C."/>
            <person name="Sun Q."/>
        </authorList>
    </citation>
    <scope>NUCLEOTIDE SEQUENCE [LARGE SCALE GENOMIC DNA]</scope>
    <source>
        <strain evidence="12 13">NSJ-59</strain>
    </source>
</reference>
<dbReference type="InterPro" id="IPR029056">
    <property type="entry name" value="Ribokinase-like"/>
</dbReference>
<comment type="cofactor">
    <cofactor evidence="2 11">
        <name>Mg(2+)</name>
        <dbReference type="ChEBI" id="CHEBI:18420"/>
    </cofactor>
</comment>
<evidence type="ECO:0000256" key="1">
    <source>
        <dbReference type="ARBA" id="ARBA00001771"/>
    </source>
</evidence>
<evidence type="ECO:0000256" key="5">
    <source>
        <dbReference type="ARBA" id="ARBA00022723"/>
    </source>
</evidence>
<evidence type="ECO:0000256" key="10">
    <source>
        <dbReference type="ARBA" id="ARBA00022977"/>
    </source>
</evidence>
<keyword evidence="8 11" id="KW-0067">ATP-binding</keyword>
<dbReference type="GO" id="GO:0004417">
    <property type="term" value="F:hydroxyethylthiazole kinase activity"/>
    <property type="evidence" value="ECO:0007669"/>
    <property type="project" value="UniProtKB-EC"/>
</dbReference>
<proteinExistence type="inferred from homology"/>
<evidence type="ECO:0000256" key="3">
    <source>
        <dbReference type="ARBA" id="ARBA00004868"/>
    </source>
</evidence>
<feature type="binding site" evidence="11">
    <location>
        <position position="169"/>
    </location>
    <ligand>
        <name>ATP</name>
        <dbReference type="ChEBI" id="CHEBI:30616"/>
    </ligand>
</feature>
<keyword evidence="5 11" id="KW-0479">Metal-binding</keyword>
<gene>
    <name evidence="11 12" type="primary">thiM</name>
    <name evidence="12" type="ORF">H8J70_02325</name>
</gene>
<comment type="catalytic activity">
    <reaction evidence="1 11">
        <text>5-(2-hydroxyethyl)-4-methylthiazole + ATP = 4-methyl-5-(2-phosphooxyethyl)-thiazole + ADP + H(+)</text>
        <dbReference type="Rhea" id="RHEA:24212"/>
        <dbReference type="ChEBI" id="CHEBI:15378"/>
        <dbReference type="ChEBI" id="CHEBI:17957"/>
        <dbReference type="ChEBI" id="CHEBI:30616"/>
        <dbReference type="ChEBI" id="CHEBI:58296"/>
        <dbReference type="ChEBI" id="CHEBI:456216"/>
        <dbReference type="EC" id="2.7.1.50"/>
    </reaction>
</comment>
<evidence type="ECO:0000256" key="6">
    <source>
        <dbReference type="ARBA" id="ARBA00022741"/>
    </source>
</evidence>
<dbReference type="SUPFAM" id="SSF53613">
    <property type="entry name" value="Ribokinase-like"/>
    <property type="match status" value="1"/>
</dbReference>
<keyword evidence="9 11" id="KW-0460">Magnesium</keyword>
<evidence type="ECO:0000256" key="4">
    <source>
        <dbReference type="ARBA" id="ARBA00022679"/>
    </source>
</evidence>
<dbReference type="Gene3D" id="3.40.1190.20">
    <property type="match status" value="1"/>
</dbReference>
<dbReference type="EC" id="2.7.1.50" evidence="11"/>
<evidence type="ECO:0000256" key="2">
    <source>
        <dbReference type="ARBA" id="ARBA00001946"/>
    </source>
</evidence>
<keyword evidence="4 11" id="KW-0808">Transferase</keyword>
<feature type="binding site" evidence="11">
    <location>
        <position position="122"/>
    </location>
    <ligand>
        <name>ATP</name>
        <dbReference type="ChEBI" id="CHEBI:30616"/>
    </ligand>
</feature>
<dbReference type="CDD" id="cd01170">
    <property type="entry name" value="THZ_kinase"/>
    <property type="match status" value="1"/>
</dbReference>
<evidence type="ECO:0000256" key="9">
    <source>
        <dbReference type="ARBA" id="ARBA00022842"/>
    </source>
</evidence>
<keyword evidence="7 11" id="KW-0418">Kinase</keyword>
<keyword evidence="13" id="KW-1185">Reference proteome</keyword>
<sequence>MDVLHAAGQALTTLRARRPLIHQITNVVTVNDCANATLAIGASPTMTWAPEEVEDMARAAQALVLNLGTLQPWTLTSMLRAGKAAAKAGVPVVLDPVGAGGTAYRTAAARELLQEIPVSVIRGNLSEITCLVQGRSGINPGVDNHAKGQVTAALITQMAQALGTTVVITGAVDAMSDGTQSLLLANGTPMLTYVTGTGCMTTSLIASFAAVTSPFVAAVGGVLSMGLAGEQAARKSQGPGTFHQQLFDSLYSLQADMYASLGKVWHSYE</sequence>
<feature type="binding site" evidence="11">
    <location>
        <position position="196"/>
    </location>
    <ligand>
        <name>substrate</name>
    </ligand>
</feature>
<comment type="function">
    <text evidence="11">Catalyzes the phosphorylation of the hydroxyl group of 4-methyl-5-beta-hydroxyethylthiazole (THZ).</text>
</comment>